<evidence type="ECO:0000313" key="6">
    <source>
        <dbReference type="EMBL" id="PLX59579.1"/>
    </source>
</evidence>
<dbReference type="CDD" id="cd08471">
    <property type="entry name" value="PBP2_CrgA_like_2"/>
    <property type="match status" value="1"/>
</dbReference>
<dbReference type="AlphaFoldDB" id="A0A2N6CR89"/>
<accession>A0A2N6CR89</accession>
<comment type="caution">
    <text evidence="6">The sequence shown here is derived from an EMBL/GenBank/DDBJ whole genome shotgun (WGS) entry which is preliminary data.</text>
</comment>
<keyword evidence="4" id="KW-0804">Transcription</keyword>
<dbReference type="InterPro" id="IPR036388">
    <property type="entry name" value="WH-like_DNA-bd_sf"/>
</dbReference>
<proteinExistence type="inferred from homology"/>
<feature type="domain" description="HTH lysR-type" evidence="5">
    <location>
        <begin position="1"/>
        <end position="59"/>
    </location>
</feature>
<gene>
    <name evidence="6" type="ORF">C0630_19330</name>
</gene>
<dbReference type="InterPro" id="IPR058163">
    <property type="entry name" value="LysR-type_TF_proteobact-type"/>
</dbReference>
<name>A0A2N6CR89_9GAMM</name>
<evidence type="ECO:0000313" key="7">
    <source>
        <dbReference type="Proteomes" id="UP000235015"/>
    </source>
</evidence>
<evidence type="ECO:0000256" key="4">
    <source>
        <dbReference type="ARBA" id="ARBA00023163"/>
    </source>
</evidence>
<reference evidence="6 7" key="1">
    <citation type="submission" date="2017-11" db="EMBL/GenBank/DDBJ databases">
        <title>Genome-resolved metagenomics identifies genetic mobility, metabolic interactions, and unexpected diversity in perchlorate-reducing communities.</title>
        <authorList>
            <person name="Barnum T.P."/>
            <person name="Figueroa I.A."/>
            <person name="Carlstrom C.I."/>
            <person name="Lucas L.N."/>
            <person name="Engelbrektson A.L."/>
            <person name="Coates J.D."/>
        </authorList>
    </citation>
    <scope>NUCLEOTIDE SEQUENCE [LARGE SCALE GENOMIC DNA]</scope>
    <source>
        <strain evidence="6">BM301</strain>
    </source>
</reference>
<evidence type="ECO:0000259" key="5">
    <source>
        <dbReference type="PROSITE" id="PS50931"/>
    </source>
</evidence>
<dbReference type="GO" id="GO:0006351">
    <property type="term" value="P:DNA-templated transcription"/>
    <property type="evidence" value="ECO:0007669"/>
    <property type="project" value="TreeGrafter"/>
</dbReference>
<dbReference type="RefSeq" id="WP_273441035.1">
    <property type="nucleotide sequence ID" value="NZ_PKUN01000031.1"/>
</dbReference>
<dbReference type="Pfam" id="PF03466">
    <property type="entry name" value="LysR_substrate"/>
    <property type="match status" value="1"/>
</dbReference>
<dbReference type="InterPro" id="IPR005119">
    <property type="entry name" value="LysR_subst-bd"/>
</dbReference>
<dbReference type="SUPFAM" id="SSF53850">
    <property type="entry name" value="Periplasmic binding protein-like II"/>
    <property type="match status" value="1"/>
</dbReference>
<dbReference type="PANTHER" id="PTHR30537:SF5">
    <property type="entry name" value="HTH-TYPE TRANSCRIPTIONAL ACTIVATOR TTDR-RELATED"/>
    <property type="match status" value="1"/>
</dbReference>
<dbReference type="SUPFAM" id="SSF46785">
    <property type="entry name" value="Winged helix' DNA-binding domain"/>
    <property type="match status" value="1"/>
</dbReference>
<dbReference type="PROSITE" id="PS50931">
    <property type="entry name" value="HTH_LYSR"/>
    <property type="match status" value="1"/>
</dbReference>
<keyword evidence="2" id="KW-0805">Transcription regulation</keyword>
<evidence type="ECO:0000256" key="1">
    <source>
        <dbReference type="ARBA" id="ARBA00009437"/>
    </source>
</evidence>
<dbReference type="InterPro" id="IPR000847">
    <property type="entry name" value="LysR_HTH_N"/>
</dbReference>
<keyword evidence="3" id="KW-0238">DNA-binding</keyword>
<dbReference type="InterPro" id="IPR036390">
    <property type="entry name" value="WH_DNA-bd_sf"/>
</dbReference>
<dbReference type="Proteomes" id="UP000235015">
    <property type="component" value="Unassembled WGS sequence"/>
</dbReference>
<dbReference type="GO" id="GO:0043565">
    <property type="term" value="F:sequence-specific DNA binding"/>
    <property type="evidence" value="ECO:0007669"/>
    <property type="project" value="TreeGrafter"/>
</dbReference>
<dbReference type="PANTHER" id="PTHR30537">
    <property type="entry name" value="HTH-TYPE TRANSCRIPTIONAL REGULATOR"/>
    <property type="match status" value="1"/>
</dbReference>
<evidence type="ECO:0000256" key="2">
    <source>
        <dbReference type="ARBA" id="ARBA00023015"/>
    </source>
</evidence>
<protein>
    <submittedName>
        <fullName evidence="6">LysR family transcriptional regulator</fullName>
    </submittedName>
</protein>
<dbReference type="GO" id="GO:0003700">
    <property type="term" value="F:DNA-binding transcription factor activity"/>
    <property type="evidence" value="ECO:0007669"/>
    <property type="project" value="InterPro"/>
</dbReference>
<organism evidence="6 7">
    <name type="scientific">Sedimenticola selenatireducens</name>
    <dbReference type="NCBI Taxonomy" id="191960"/>
    <lineage>
        <taxon>Bacteria</taxon>
        <taxon>Pseudomonadati</taxon>
        <taxon>Pseudomonadota</taxon>
        <taxon>Gammaproteobacteria</taxon>
        <taxon>Chromatiales</taxon>
        <taxon>Sedimenticolaceae</taxon>
        <taxon>Sedimenticola</taxon>
    </lineage>
</organism>
<dbReference type="EMBL" id="PKUN01000031">
    <property type="protein sequence ID" value="PLX59579.1"/>
    <property type="molecule type" value="Genomic_DNA"/>
</dbReference>
<dbReference type="Gene3D" id="1.10.10.10">
    <property type="entry name" value="Winged helix-like DNA-binding domain superfamily/Winged helix DNA-binding domain"/>
    <property type="match status" value="1"/>
</dbReference>
<dbReference type="FunFam" id="1.10.10.10:FF:000001">
    <property type="entry name" value="LysR family transcriptional regulator"/>
    <property type="match status" value="1"/>
</dbReference>
<evidence type="ECO:0000256" key="3">
    <source>
        <dbReference type="ARBA" id="ARBA00023125"/>
    </source>
</evidence>
<sequence>MDKLQAMALFVKIAEQGSLTAAANALGKSLPSVVRMLASLEESLQVRLFNRTTRRIALTEEGRFYLERCRKILAEIEESEVALCQSQVEPHGTITLTAPIRFGEMYVAPSVARFLEQYRRVRINLLLLDRVVNLLDEGIDLAVRIAHLEDSSLIAKPVGEIRQVVCATPSLLAASDGAPRHPEQLSDLPCVRCTSISSSPLWHFNDSGKRLDVQISGAFMCNQVRAAVDACVAGLGFGLFFNYQVMPWVECGDLEIVLRDFEPAPLPLSLVYPHTRLMATRVRTLVDWLDRDLKHSLANWGGVIP</sequence>
<dbReference type="Gene3D" id="3.40.190.290">
    <property type="match status" value="1"/>
</dbReference>
<dbReference type="Pfam" id="PF00126">
    <property type="entry name" value="HTH_1"/>
    <property type="match status" value="1"/>
</dbReference>
<comment type="similarity">
    <text evidence="1">Belongs to the LysR transcriptional regulatory family.</text>
</comment>